<evidence type="ECO:0000313" key="13">
    <source>
        <dbReference type="Proteomes" id="UP000594261"/>
    </source>
</evidence>
<evidence type="ECO:0000256" key="2">
    <source>
        <dbReference type="ARBA" id="ARBA00022473"/>
    </source>
</evidence>
<dbReference type="Proteomes" id="UP000594261">
    <property type="component" value="Chromosome 1"/>
</dbReference>
<evidence type="ECO:0000256" key="6">
    <source>
        <dbReference type="ARBA" id="ARBA00023163"/>
    </source>
</evidence>
<dbReference type="Gene3D" id="1.10.10.60">
    <property type="entry name" value="Homeodomain-like"/>
    <property type="match status" value="1"/>
</dbReference>
<keyword evidence="3" id="KW-0805">Transcription regulation</keyword>
<dbReference type="PANTHER" id="PTHR45940:SF13">
    <property type="entry name" value="WUSCHEL-RELATED HOMEOBOX 1"/>
    <property type="match status" value="1"/>
</dbReference>
<accession>A0A7N2KK89</accession>
<dbReference type="CDD" id="cd00086">
    <property type="entry name" value="homeodomain"/>
    <property type="match status" value="1"/>
</dbReference>
<evidence type="ECO:0000256" key="7">
    <source>
        <dbReference type="ARBA" id="ARBA00023242"/>
    </source>
</evidence>
<dbReference type="GO" id="GO:0003700">
    <property type="term" value="F:DNA-binding transcription factor activity"/>
    <property type="evidence" value="ECO:0007669"/>
    <property type="project" value="InterPro"/>
</dbReference>
<evidence type="ECO:0000256" key="8">
    <source>
        <dbReference type="ARBA" id="ARBA00024040"/>
    </source>
</evidence>
<keyword evidence="4 9" id="KW-0238">DNA-binding</keyword>
<dbReference type="GeneID" id="115976930"/>
<feature type="domain" description="Homeobox" evidence="11">
    <location>
        <begin position="68"/>
        <end position="133"/>
    </location>
</feature>
<comment type="subcellular location">
    <subcellularLocation>
        <location evidence="1 9 10">Nucleus</location>
    </subcellularLocation>
</comment>
<dbReference type="FunFam" id="1.10.10.60:FF:000146">
    <property type="entry name" value="WUSCHEL-related homeobox 4"/>
    <property type="match status" value="1"/>
</dbReference>
<evidence type="ECO:0000256" key="3">
    <source>
        <dbReference type="ARBA" id="ARBA00023015"/>
    </source>
</evidence>
<dbReference type="InterPro" id="IPR001356">
    <property type="entry name" value="HD"/>
</dbReference>
<feature type="DNA-binding region" description="Homeobox" evidence="9">
    <location>
        <begin position="70"/>
        <end position="134"/>
    </location>
</feature>
<protein>
    <recommendedName>
        <fullName evidence="11">Homeobox domain-containing protein</fullName>
    </recommendedName>
</protein>
<evidence type="ECO:0000256" key="9">
    <source>
        <dbReference type="PROSITE-ProRule" id="PRU00108"/>
    </source>
</evidence>
<evidence type="ECO:0000259" key="11">
    <source>
        <dbReference type="PROSITE" id="PS50071"/>
    </source>
</evidence>
<evidence type="ECO:0000256" key="10">
    <source>
        <dbReference type="RuleBase" id="RU000682"/>
    </source>
</evidence>
<dbReference type="AlphaFoldDB" id="A0A7N2KK89"/>
<comment type="similarity">
    <text evidence="8">Belongs to the WUS homeobox family.</text>
</comment>
<dbReference type="GO" id="GO:0099402">
    <property type="term" value="P:plant organ development"/>
    <property type="evidence" value="ECO:0007669"/>
    <property type="project" value="InterPro"/>
</dbReference>
<evidence type="ECO:0000313" key="12">
    <source>
        <dbReference type="EnsemblPlants" id="QL01p001303:mrna"/>
    </source>
</evidence>
<dbReference type="KEGG" id="qlo:115976930"/>
<keyword evidence="13" id="KW-1185">Reference proteome</keyword>
<dbReference type="Gramene" id="QL01p001303:mrna">
    <property type="protein sequence ID" value="QL01p001303:mrna"/>
    <property type="gene ID" value="QL01p001303"/>
</dbReference>
<dbReference type="EMBL" id="LRBV02000001">
    <property type="status" value="NOT_ANNOTATED_CDS"/>
    <property type="molecule type" value="Genomic_DNA"/>
</dbReference>
<dbReference type="GO" id="GO:0003677">
    <property type="term" value="F:DNA binding"/>
    <property type="evidence" value="ECO:0007669"/>
    <property type="project" value="UniProtKB-UniRule"/>
</dbReference>
<evidence type="ECO:0000256" key="4">
    <source>
        <dbReference type="ARBA" id="ARBA00023125"/>
    </source>
</evidence>
<reference evidence="12 13" key="1">
    <citation type="journal article" date="2016" name="G3 (Bethesda)">
        <title>First Draft Assembly and Annotation of the Genome of a California Endemic Oak Quercus lobata Nee (Fagaceae).</title>
        <authorList>
            <person name="Sork V.L."/>
            <person name="Fitz-Gibbon S.T."/>
            <person name="Puiu D."/>
            <person name="Crepeau M."/>
            <person name="Gugger P.F."/>
            <person name="Sherman R."/>
            <person name="Stevens K."/>
            <person name="Langley C.H."/>
            <person name="Pellegrini M."/>
            <person name="Salzberg S.L."/>
        </authorList>
    </citation>
    <scope>NUCLEOTIDE SEQUENCE [LARGE SCALE GENOMIC DNA]</scope>
    <source>
        <strain evidence="12 13">cv. SW786</strain>
    </source>
</reference>
<dbReference type="InterPro" id="IPR009057">
    <property type="entry name" value="Homeodomain-like_sf"/>
</dbReference>
<dbReference type="SMART" id="SM00389">
    <property type="entry name" value="HOX"/>
    <property type="match status" value="1"/>
</dbReference>
<dbReference type="InterPro" id="IPR044555">
    <property type="entry name" value="WUSCHEL-like"/>
</dbReference>
<keyword evidence="6" id="KW-0804">Transcription</keyword>
<keyword evidence="2" id="KW-0217">Developmental protein</keyword>
<dbReference type="EnsemblPlants" id="QL01p001303:mrna">
    <property type="protein sequence ID" value="QL01p001303:mrna"/>
    <property type="gene ID" value="QL01p001303"/>
</dbReference>
<name>A0A7N2KK89_QUELO</name>
<dbReference type="OrthoDB" id="1932526at2759"/>
<dbReference type="RefSeq" id="XP_030954761.1">
    <property type="nucleotide sequence ID" value="XM_031098901.1"/>
</dbReference>
<evidence type="ECO:0000256" key="1">
    <source>
        <dbReference type="ARBA" id="ARBA00004123"/>
    </source>
</evidence>
<dbReference type="PROSITE" id="PS50071">
    <property type="entry name" value="HOMEOBOX_2"/>
    <property type="match status" value="1"/>
</dbReference>
<keyword evidence="7 9" id="KW-0539">Nucleus</keyword>
<dbReference type="InParanoid" id="A0A7N2KK89"/>
<dbReference type="FunCoup" id="A0A7N2KK89">
    <property type="interactions" value="8"/>
</dbReference>
<sequence>MGCGDGKEFNVSNSFTGLKLRPLIPKPMSVSPILTPLYCDSTHYTNLCSLNHHPAYVTQQIETNFNTKPLASSRWNPTPEQILVLQELYQHGTRTPTADQIQQIAAYLRRFGKIEGKNVFYWFQNHKARERQKRRRELASHLQVQQHDCKSLVKKEPVMRRKVYKVEQAKKWAPLLNCRRLIEESALMHRAATAEKISLGWIQFEGRVSQKSRTVERQATSQDKEMAHDLSLREAFPDPEDQRREFKTLKLFPLYGDDQCDCDSNIGVTEEDIKLVPNKTRDNELAPSQYFEFLPLKK</sequence>
<proteinExistence type="inferred from homology"/>
<dbReference type="SUPFAM" id="SSF46689">
    <property type="entry name" value="Homeodomain-like"/>
    <property type="match status" value="1"/>
</dbReference>
<dbReference type="PANTHER" id="PTHR45940">
    <property type="entry name" value="WUSCHEL-RELATED HOMEOBOX 1-RELATED"/>
    <property type="match status" value="1"/>
</dbReference>
<organism evidence="12 13">
    <name type="scientific">Quercus lobata</name>
    <name type="common">Valley oak</name>
    <dbReference type="NCBI Taxonomy" id="97700"/>
    <lineage>
        <taxon>Eukaryota</taxon>
        <taxon>Viridiplantae</taxon>
        <taxon>Streptophyta</taxon>
        <taxon>Embryophyta</taxon>
        <taxon>Tracheophyta</taxon>
        <taxon>Spermatophyta</taxon>
        <taxon>Magnoliopsida</taxon>
        <taxon>eudicotyledons</taxon>
        <taxon>Gunneridae</taxon>
        <taxon>Pentapetalae</taxon>
        <taxon>rosids</taxon>
        <taxon>fabids</taxon>
        <taxon>Fagales</taxon>
        <taxon>Fagaceae</taxon>
        <taxon>Quercus</taxon>
    </lineage>
</organism>
<dbReference type="GO" id="GO:0005634">
    <property type="term" value="C:nucleus"/>
    <property type="evidence" value="ECO:0007669"/>
    <property type="project" value="UniProtKB-SubCell"/>
</dbReference>
<keyword evidence="5 9" id="KW-0371">Homeobox</keyword>
<evidence type="ECO:0000256" key="5">
    <source>
        <dbReference type="ARBA" id="ARBA00023155"/>
    </source>
</evidence>
<reference evidence="12" key="2">
    <citation type="submission" date="2021-01" db="UniProtKB">
        <authorList>
            <consortium name="EnsemblPlants"/>
        </authorList>
    </citation>
    <scope>IDENTIFICATION</scope>
</reference>
<dbReference type="Pfam" id="PF00046">
    <property type="entry name" value="Homeodomain"/>
    <property type="match status" value="1"/>
</dbReference>
<gene>
    <name evidence="12" type="primary">LOC115976930</name>
</gene>